<dbReference type="EMBL" id="MQTW01000375">
    <property type="protein sequence ID" value="RYC80440.1"/>
    <property type="molecule type" value="Genomic_DNA"/>
</dbReference>
<dbReference type="Proteomes" id="UP000290540">
    <property type="component" value="Unassembled WGS sequence"/>
</dbReference>
<evidence type="ECO:0000313" key="1">
    <source>
        <dbReference type="EMBL" id="RYC80440.1"/>
    </source>
</evidence>
<comment type="caution">
    <text evidence="1">The sequence shown here is derived from an EMBL/GenBank/DDBJ whole genome shotgun (WGS) entry which is preliminary data.</text>
</comment>
<dbReference type="GO" id="GO:0016491">
    <property type="term" value="F:oxidoreductase activity"/>
    <property type="evidence" value="ECO:0007669"/>
    <property type="project" value="InterPro"/>
</dbReference>
<proteinExistence type="predicted"/>
<dbReference type="InterPro" id="IPR016162">
    <property type="entry name" value="Ald_DH_N"/>
</dbReference>
<dbReference type="Gene3D" id="3.40.605.10">
    <property type="entry name" value="Aldehyde Dehydrogenase, Chain A, domain 1"/>
    <property type="match status" value="1"/>
</dbReference>
<gene>
    <name evidence="1" type="ORF">BFJ63_vAg16676</name>
</gene>
<name>A0A4Q2V2N8_FUSOX</name>
<dbReference type="AlphaFoldDB" id="A0A4Q2V2N8"/>
<reference evidence="1 2" key="1">
    <citation type="submission" date="2016-12" db="EMBL/GenBank/DDBJ databases">
        <title>Draft genome sequence of Fusarium oxysporum causing rot on Narcissus.</title>
        <authorList>
            <person name="Armitage A.D."/>
            <person name="Taylor A."/>
            <person name="Clarkson J.P."/>
            <person name="Harrison R.J."/>
            <person name="Jackson A.C."/>
        </authorList>
    </citation>
    <scope>NUCLEOTIDE SEQUENCE [LARGE SCALE GENOMIC DNA]</scope>
    <source>
        <strain evidence="1 2">N139</strain>
    </source>
</reference>
<organism evidence="1 2">
    <name type="scientific">Fusarium oxysporum f. sp. narcissi</name>
    <dbReference type="NCBI Taxonomy" id="451672"/>
    <lineage>
        <taxon>Eukaryota</taxon>
        <taxon>Fungi</taxon>
        <taxon>Dikarya</taxon>
        <taxon>Ascomycota</taxon>
        <taxon>Pezizomycotina</taxon>
        <taxon>Sordariomycetes</taxon>
        <taxon>Hypocreomycetidae</taxon>
        <taxon>Hypocreales</taxon>
        <taxon>Nectriaceae</taxon>
        <taxon>Fusarium</taxon>
        <taxon>Fusarium oxysporum species complex</taxon>
    </lineage>
</organism>
<evidence type="ECO:0000313" key="2">
    <source>
        <dbReference type="Proteomes" id="UP000290540"/>
    </source>
</evidence>
<accession>A0A4Q2V2N8</accession>
<dbReference type="InterPro" id="IPR016161">
    <property type="entry name" value="Ald_DH/histidinol_DH"/>
</dbReference>
<dbReference type="SUPFAM" id="SSF53720">
    <property type="entry name" value="ALDH-like"/>
    <property type="match status" value="1"/>
</dbReference>
<sequence>MATDLAEALASADLSWQGNYTTGDKRWKLKQLHSLYQLIIDHRDEIIASLSTSIPKHVHEQEFARLVGDISQHISLVSEVGSHSSTEFSFVGKFDVVYRPVGRNLIVSGHVNPVRWILGPLAASLADGNVTIIATTTRNKAFVSFLSREWHRYLDRDSVFLTTSFAESELDLDEIDKATIYGQFVMYLAILLCETFMLTRLPLTDTSIDAYRNILSSPKVRFVETSDVGLNAVLISEGKKLWPQIGNEIERALNLEVSDRLHVVFVREEDAKPLEAALKQSVTTVALSDLVGKQAGTDLGSRIELVKEEGSLLVVVGKSLEGFADALIRLSNPIAQLAILGPHASKVYEFVRRWVPTRLVSVDSICPIALPGMLQLWVWKITLLTSSLLLQNVTALSNRHD</sequence>
<protein>
    <submittedName>
        <fullName evidence="1">Uncharacterized protein</fullName>
    </submittedName>
</protein>